<gene>
    <name evidence="2" type="ORF">PHLCEN_2v10221</name>
</gene>
<reference evidence="2 3" key="1">
    <citation type="submission" date="2018-02" db="EMBL/GenBank/DDBJ databases">
        <title>Genome sequence of the basidiomycete white-rot fungus Phlebia centrifuga.</title>
        <authorList>
            <person name="Granchi Z."/>
            <person name="Peng M."/>
            <person name="de Vries R.P."/>
            <person name="Hilden K."/>
            <person name="Makela M.R."/>
            <person name="Grigoriev I."/>
            <person name="Riley R."/>
        </authorList>
    </citation>
    <scope>NUCLEOTIDE SEQUENCE [LARGE SCALE GENOMIC DNA]</scope>
    <source>
        <strain evidence="2 3">FBCC195</strain>
    </source>
</reference>
<dbReference type="EMBL" id="MLYV02001037">
    <property type="protein sequence ID" value="PSR73990.1"/>
    <property type="molecule type" value="Genomic_DNA"/>
</dbReference>
<dbReference type="OrthoDB" id="3797628at2759"/>
<evidence type="ECO:0000256" key="1">
    <source>
        <dbReference type="SAM" id="MobiDB-lite"/>
    </source>
</evidence>
<dbReference type="STRING" id="98765.A0A2R6NNK7"/>
<dbReference type="AlphaFoldDB" id="A0A2R6NNK7"/>
<keyword evidence="3" id="KW-1185">Reference proteome</keyword>
<comment type="caution">
    <text evidence="2">The sequence shown here is derived from an EMBL/GenBank/DDBJ whole genome shotgun (WGS) entry which is preliminary data.</text>
</comment>
<feature type="region of interest" description="Disordered" evidence="1">
    <location>
        <begin position="130"/>
        <end position="161"/>
    </location>
</feature>
<sequence length="161" mass="17706">MARFRAYSTDSEDDSVLSSNEVGQEDGDASEVASSLHESPQRRRSHFSAQDSDESGMSEDEEDELEIRERMVSPPLASTKGADPSITPWAREVGVDPQKMHVMQASLFRVPEEEAAMKAAAQPISRRQLVLPSAVSRKHSRDSDGDGLRADSRQVLAIIQP</sequence>
<feature type="compositionally biased region" description="Acidic residues" evidence="1">
    <location>
        <begin position="51"/>
        <end position="66"/>
    </location>
</feature>
<proteinExistence type="predicted"/>
<evidence type="ECO:0000313" key="2">
    <source>
        <dbReference type="EMBL" id="PSR73990.1"/>
    </source>
</evidence>
<dbReference type="Proteomes" id="UP000186601">
    <property type="component" value="Unassembled WGS sequence"/>
</dbReference>
<protein>
    <submittedName>
        <fullName evidence="2">Uncharacterized protein</fullName>
    </submittedName>
</protein>
<organism evidence="2 3">
    <name type="scientific">Hermanssonia centrifuga</name>
    <dbReference type="NCBI Taxonomy" id="98765"/>
    <lineage>
        <taxon>Eukaryota</taxon>
        <taxon>Fungi</taxon>
        <taxon>Dikarya</taxon>
        <taxon>Basidiomycota</taxon>
        <taxon>Agaricomycotina</taxon>
        <taxon>Agaricomycetes</taxon>
        <taxon>Polyporales</taxon>
        <taxon>Meruliaceae</taxon>
        <taxon>Hermanssonia</taxon>
    </lineage>
</organism>
<accession>A0A2R6NNK7</accession>
<name>A0A2R6NNK7_9APHY</name>
<feature type="compositionally biased region" description="Basic and acidic residues" evidence="1">
    <location>
        <begin position="141"/>
        <end position="152"/>
    </location>
</feature>
<feature type="region of interest" description="Disordered" evidence="1">
    <location>
        <begin position="1"/>
        <end position="89"/>
    </location>
</feature>
<evidence type="ECO:0000313" key="3">
    <source>
        <dbReference type="Proteomes" id="UP000186601"/>
    </source>
</evidence>